<dbReference type="PANTHER" id="PTHR32463:SF0">
    <property type="entry name" value="L-FUCOSE KINASE"/>
    <property type="match status" value="1"/>
</dbReference>
<dbReference type="GO" id="GO:0050201">
    <property type="term" value="F:fucokinase activity"/>
    <property type="evidence" value="ECO:0007669"/>
    <property type="project" value="TreeGrafter"/>
</dbReference>
<evidence type="ECO:0000313" key="6">
    <source>
        <dbReference type="Proteomes" id="UP000654075"/>
    </source>
</evidence>
<evidence type="ECO:0000313" key="5">
    <source>
        <dbReference type="EMBL" id="CAE8596281.1"/>
    </source>
</evidence>
<evidence type="ECO:0000256" key="2">
    <source>
        <dbReference type="ARBA" id="ARBA00022741"/>
    </source>
</evidence>
<dbReference type="InterPro" id="IPR012887">
    <property type="entry name" value="GDP_fucose_pyrophosphorylase"/>
</dbReference>
<feature type="non-terminal residue" evidence="5">
    <location>
        <position position="256"/>
    </location>
</feature>
<comment type="caution">
    <text evidence="5">The sequence shown here is derived from an EMBL/GenBank/DDBJ whole genome shotgun (WGS) entry which is preliminary data.</text>
</comment>
<reference evidence="5" key="1">
    <citation type="submission" date="2021-02" db="EMBL/GenBank/DDBJ databases">
        <authorList>
            <person name="Dougan E. K."/>
            <person name="Rhodes N."/>
            <person name="Thang M."/>
            <person name="Chan C."/>
        </authorList>
    </citation>
    <scope>NUCLEOTIDE SEQUENCE</scope>
</reference>
<dbReference type="InterPro" id="IPR052203">
    <property type="entry name" value="GHMP_Kinase-Related"/>
</dbReference>
<dbReference type="OMA" id="ASAPFDY"/>
<keyword evidence="6" id="KW-1185">Reference proteome</keyword>
<dbReference type="PANTHER" id="PTHR32463">
    <property type="entry name" value="L-FUCOSE KINASE"/>
    <property type="match status" value="1"/>
</dbReference>
<dbReference type="AlphaFoldDB" id="A0A813E2T8"/>
<feature type="domain" description="GDP-fucose pyrophosphorylase" evidence="4">
    <location>
        <begin position="100"/>
        <end position="255"/>
    </location>
</feature>
<dbReference type="EMBL" id="CAJNNV010008465">
    <property type="protein sequence ID" value="CAE8596281.1"/>
    <property type="molecule type" value="Genomic_DNA"/>
</dbReference>
<organism evidence="5 6">
    <name type="scientific">Polarella glacialis</name>
    <name type="common">Dinoflagellate</name>
    <dbReference type="NCBI Taxonomy" id="89957"/>
    <lineage>
        <taxon>Eukaryota</taxon>
        <taxon>Sar</taxon>
        <taxon>Alveolata</taxon>
        <taxon>Dinophyceae</taxon>
        <taxon>Suessiales</taxon>
        <taxon>Suessiaceae</taxon>
        <taxon>Polarella</taxon>
    </lineage>
</organism>
<protein>
    <recommendedName>
        <fullName evidence="4">GDP-fucose pyrophosphorylase domain-containing protein</fullName>
    </recommendedName>
</protein>
<evidence type="ECO:0000256" key="3">
    <source>
        <dbReference type="ARBA" id="ARBA00022777"/>
    </source>
</evidence>
<dbReference type="Pfam" id="PF07959">
    <property type="entry name" value="Fucose_pyrophosphorylase"/>
    <property type="match status" value="1"/>
</dbReference>
<keyword evidence="1" id="KW-0808">Transferase</keyword>
<dbReference type="GO" id="GO:0000166">
    <property type="term" value="F:nucleotide binding"/>
    <property type="evidence" value="ECO:0007669"/>
    <property type="project" value="UniProtKB-KW"/>
</dbReference>
<gene>
    <name evidence="5" type="ORF">PGLA1383_LOCUS14746</name>
</gene>
<evidence type="ECO:0000256" key="1">
    <source>
        <dbReference type="ARBA" id="ARBA00022679"/>
    </source>
</evidence>
<dbReference type="Proteomes" id="UP000654075">
    <property type="component" value="Unassembled WGS sequence"/>
</dbReference>
<dbReference type="GO" id="GO:0042352">
    <property type="term" value="P:GDP-L-fucose salvage"/>
    <property type="evidence" value="ECO:0007669"/>
    <property type="project" value="TreeGrafter"/>
</dbReference>
<proteinExistence type="predicted"/>
<accession>A0A813E2T8</accession>
<keyword evidence="2" id="KW-0547">Nucleotide-binding</keyword>
<name>A0A813E2T8_POLGL</name>
<keyword evidence="3" id="KW-0418">Kinase</keyword>
<dbReference type="OrthoDB" id="413706at2759"/>
<sequence length="256" mass="27318">MAGVYSGASAPFDYCVVTASTPGQASLYKELVQRRVASGLYPSDLKFRFYSDPFGGRVGSGGGTLVALHELFQEEVGRPAIDSETGALDEDGVREFFGHRRVLLLHAGGESRRLPCYVPEGKLFGPLALGQRSPTESCPAVVLDLLLSLYFKYPWAKGEVVLASGDVIVDFDAQTQLFGPEGLAPRGAICGFGKLAPLEQGSRHGVFAFGGSTPDEVSTRQVSDFHQKSTVEVLRRECLVSGASSECCALDTGIFA</sequence>
<evidence type="ECO:0000259" key="4">
    <source>
        <dbReference type="Pfam" id="PF07959"/>
    </source>
</evidence>